<feature type="repeat" description="PPR" evidence="2">
    <location>
        <begin position="797"/>
        <end position="831"/>
    </location>
</feature>
<feature type="repeat" description="PPR" evidence="2">
    <location>
        <begin position="765"/>
        <end position="795"/>
    </location>
</feature>
<dbReference type="InterPro" id="IPR046848">
    <property type="entry name" value="E_motif"/>
</dbReference>
<name>A0ABQ9LJJ8_HEVBR</name>
<comment type="caution">
    <text evidence="3">The sequence shown here is derived from an EMBL/GenBank/DDBJ whole genome shotgun (WGS) entry which is preliminary data.</text>
</comment>
<feature type="repeat" description="PPR" evidence="2">
    <location>
        <begin position="492"/>
        <end position="526"/>
    </location>
</feature>
<dbReference type="InterPro" id="IPR011990">
    <property type="entry name" value="TPR-like_helical_dom_sf"/>
</dbReference>
<accession>A0ABQ9LJJ8</accession>
<evidence type="ECO:0000256" key="2">
    <source>
        <dbReference type="PROSITE-ProRule" id="PRU00708"/>
    </source>
</evidence>
<dbReference type="PANTHER" id="PTHR47926">
    <property type="entry name" value="PENTATRICOPEPTIDE REPEAT-CONTAINING PROTEIN"/>
    <property type="match status" value="1"/>
</dbReference>
<dbReference type="Proteomes" id="UP001174677">
    <property type="component" value="Chromosome 12"/>
</dbReference>
<dbReference type="EMBL" id="JARPOI010000012">
    <property type="protein sequence ID" value="KAJ9166764.1"/>
    <property type="molecule type" value="Genomic_DNA"/>
</dbReference>
<dbReference type="SUPFAM" id="SSF48452">
    <property type="entry name" value="TPR-like"/>
    <property type="match status" value="1"/>
</dbReference>
<dbReference type="InterPro" id="IPR002885">
    <property type="entry name" value="PPR_rpt"/>
</dbReference>
<feature type="repeat" description="PPR" evidence="2">
    <location>
        <begin position="695"/>
        <end position="729"/>
    </location>
</feature>
<dbReference type="Pfam" id="PF20431">
    <property type="entry name" value="E_motif"/>
    <property type="match status" value="1"/>
</dbReference>
<keyword evidence="4" id="KW-1185">Reference proteome</keyword>
<proteinExistence type="predicted"/>
<dbReference type="Gene3D" id="1.25.40.10">
    <property type="entry name" value="Tetratricopeptide repeat domain"/>
    <property type="match status" value="6"/>
</dbReference>
<dbReference type="Pfam" id="PF13041">
    <property type="entry name" value="PPR_2"/>
    <property type="match status" value="6"/>
</dbReference>
<dbReference type="PANTHER" id="PTHR47926:SF441">
    <property type="entry name" value="PENTATRICOPEPTIDE REPEAT-CONTAINING PROTEIN"/>
    <property type="match status" value="1"/>
</dbReference>
<evidence type="ECO:0000313" key="3">
    <source>
        <dbReference type="EMBL" id="KAJ9166764.1"/>
    </source>
</evidence>
<feature type="repeat" description="PPR" evidence="2">
    <location>
        <begin position="290"/>
        <end position="324"/>
    </location>
</feature>
<protein>
    <submittedName>
        <fullName evidence="3">Uncharacterized protein</fullName>
    </submittedName>
</protein>
<sequence>MRLRFFFKTSPTSNSHSCLHQLTFSTIPYDSNHLIQTPKPHTYTHILLSCLRKCKQFKAHHTFEETPQKLSQFSTTSRIIHAQSLKLGFWSKGSLGNAILDIYAKCGNLDFAEKVFNRLENRDVLAWNSILSIYSKLGFLDMVFKSYGSLWTHGVWPNEFTFAIVLSACARLESVERGRQVHCNVVKMGFESGSFCEGALIDMYAKCNSMGDCRRVFDEGVELDTVSWTSMIAGYVKAALPEEALKVFDEMKKVGQEPDLIAFVTVLNAYVGLGRLDEASNLFSQMPNPNVVAWNVMISGHAQRGYEAQAIEIFQNMRKSGIKSSRSTLGSVLSAVASLTALDIGLLVHAEAVKQGLDSNVYVGSSLISMYAKCEKIEAAKKVFDALDEQNVVLWNSLLGGYAQNGYYYEVMELFSNMKSCGFHPDEFTYTSILSACACLRFLEGGRQLHAVIIKSKFASNLFVGNALVDMYAKSGVLEDARQQFELLRYRDNVSWNAIIVGYVQEENEVEAFLVFQKMHLLGILPDEVSLASILSACANVEGIEQGKQMHCLSVKSGLETSLYAGSSLIDMYAKCGAIGSAHKIFASMPEWSVVSTNALIAGYATINLEDAIILFKEMQTEGLSPSKITFASLLDACGGPQQLNLGRQIHCLILKRGLQYDDEFLGISLLGMYMNSLRKEDANILFSEISKPKSTILWTAMISGLAQNDCSYVALQFYQEMRSCNVLPDQATFVSVLRACAILSSMREGREIHSLIIHIGFDLDELTCSALVDMYAKCGDVKSSMQVFEEMQSKNYVISWNSMIVGCAKNGYAEDALRVFDEMKQTHVLPDDVTFLGVLTACSHAGRVSAGRYIFDSMVNYYKIQPRVDHCACMVDLLGRWGFLQEAEEFIYTLNFESHAMIWATMLAACRIHGDDVRGQNAAEKLIELEPQNSSPYVLLSNIHAASGNWDEVNALRRIMREKGVKKLPGCSWILVGQKTNIFVAGDKSHSSAGKIDIVLKDLTALMKEDVYATLIDSFIHDE</sequence>
<evidence type="ECO:0000256" key="1">
    <source>
        <dbReference type="ARBA" id="ARBA00022737"/>
    </source>
</evidence>
<gene>
    <name evidence="3" type="ORF">P3X46_021468</name>
</gene>
<feature type="repeat" description="PPR" evidence="2">
    <location>
        <begin position="224"/>
        <end position="258"/>
    </location>
</feature>
<dbReference type="Pfam" id="PF01535">
    <property type="entry name" value="PPR"/>
    <property type="match status" value="6"/>
</dbReference>
<reference evidence="3 4" key="1">
    <citation type="journal article" date="2023" name="Plant Biotechnol. J.">
        <title>Chromosome-level wild Hevea brasiliensis genome provides new tools for genomic-assisted breeding and valuable loci to elevate rubber yield.</title>
        <authorList>
            <person name="Cheng H."/>
            <person name="Song X."/>
            <person name="Hu Y."/>
            <person name="Wu T."/>
            <person name="Yang Q."/>
            <person name="An Z."/>
            <person name="Feng S."/>
            <person name="Deng Z."/>
            <person name="Wu W."/>
            <person name="Zeng X."/>
            <person name="Tu M."/>
            <person name="Wang X."/>
            <person name="Huang H."/>
        </authorList>
    </citation>
    <scope>NUCLEOTIDE SEQUENCE [LARGE SCALE GENOMIC DNA]</scope>
    <source>
        <strain evidence="3">MT/VB/25A 57/8</strain>
    </source>
</reference>
<dbReference type="PROSITE" id="PS51375">
    <property type="entry name" value="PPR"/>
    <property type="match status" value="8"/>
</dbReference>
<dbReference type="InterPro" id="IPR046960">
    <property type="entry name" value="PPR_At4g14850-like_plant"/>
</dbReference>
<feature type="repeat" description="PPR" evidence="2">
    <location>
        <begin position="391"/>
        <end position="425"/>
    </location>
</feature>
<feature type="repeat" description="PPR" evidence="2">
    <location>
        <begin position="123"/>
        <end position="157"/>
    </location>
</feature>
<keyword evidence="1" id="KW-0677">Repeat</keyword>
<organism evidence="3 4">
    <name type="scientific">Hevea brasiliensis</name>
    <name type="common">Para rubber tree</name>
    <name type="synonym">Siphonia brasiliensis</name>
    <dbReference type="NCBI Taxonomy" id="3981"/>
    <lineage>
        <taxon>Eukaryota</taxon>
        <taxon>Viridiplantae</taxon>
        <taxon>Streptophyta</taxon>
        <taxon>Embryophyta</taxon>
        <taxon>Tracheophyta</taxon>
        <taxon>Spermatophyta</taxon>
        <taxon>Magnoliopsida</taxon>
        <taxon>eudicotyledons</taxon>
        <taxon>Gunneridae</taxon>
        <taxon>Pentapetalae</taxon>
        <taxon>rosids</taxon>
        <taxon>fabids</taxon>
        <taxon>Malpighiales</taxon>
        <taxon>Euphorbiaceae</taxon>
        <taxon>Crotonoideae</taxon>
        <taxon>Micrandreae</taxon>
        <taxon>Hevea</taxon>
    </lineage>
</organism>
<evidence type="ECO:0000313" key="4">
    <source>
        <dbReference type="Proteomes" id="UP001174677"/>
    </source>
</evidence>
<dbReference type="NCBIfam" id="TIGR00756">
    <property type="entry name" value="PPR"/>
    <property type="match status" value="7"/>
</dbReference>